<name>A0A2C5WU07_9PEZI</name>
<dbReference type="PANTHER" id="PTHR12461:SF105">
    <property type="entry name" value="HYPOXIA-INDUCIBLE FACTOR 1-ALPHA INHIBITOR"/>
    <property type="match status" value="1"/>
</dbReference>
<dbReference type="PANTHER" id="PTHR12461">
    <property type="entry name" value="HYPOXIA-INDUCIBLE FACTOR 1 ALPHA INHIBITOR-RELATED"/>
    <property type="match status" value="1"/>
</dbReference>
<keyword evidence="3" id="KW-1185">Reference proteome</keyword>
<dbReference type="AlphaFoldDB" id="A0A2C5WU07"/>
<gene>
    <name evidence="2" type="ORF">CFIMG_007260RA00001</name>
</gene>
<organism evidence="2 3">
    <name type="scientific">Ceratocystis fimbriata CBS 114723</name>
    <dbReference type="NCBI Taxonomy" id="1035309"/>
    <lineage>
        <taxon>Eukaryota</taxon>
        <taxon>Fungi</taxon>
        <taxon>Dikarya</taxon>
        <taxon>Ascomycota</taxon>
        <taxon>Pezizomycotina</taxon>
        <taxon>Sordariomycetes</taxon>
        <taxon>Hypocreomycetidae</taxon>
        <taxon>Microascales</taxon>
        <taxon>Ceratocystidaceae</taxon>
        <taxon>Ceratocystis</taxon>
    </lineage>
</organism>
<dbReference type="Gene3D" id="2.60.120.650">
    <property type="entry name" value="Cupin"/>
    <property type="match status" value="1"/>
</dbReference>
<dbReference type="SUPFAM" id="SSF51197">
    <property type="entry name" value="Clavaminate synthase-like"/>
    <property type="match status" value="1"/>
</dbReference>
<evidence type="ECO:0000313" key="3">
    <source>
        <dbReference type="Proteomes" id="UP000222788"/>
    </source>
</evidence>
<dbReference type="EMBL" id="APWK03000106">
    <property type="protein sequence ID" value="PHH51008.1"/>
    <property type="molecule type" value="Genomic_DNA"/>
</dbReference>
<evidence type="ECO:0000259" key="1">
    <source>
        <dbReference type="PROSITE" id="PS51184"/>
    </source>
</evidence>
<dbReference type="Pfam" id="PF13621">
    <property type="entry name" value="Cupin_8"/>
    <property type="match status" value="1"/>
</dbReference>
<accession>A0A2C5WU07</accession>
<comment type="caution">
    <text evidence="2">The sequence shown here is derived from an EMBL/GenBank/DDBJ whole genome shotgun (WGS) entry which is preliminary data.</text>
</comment>
<dbReference type="InterPro" id="IPR041667">
    <property type="entry name" value="Cupin_8"/>
</dbReference>
<feature type="domain" description="JmjC" evidence="1">
    <location>
        <begin position="174"/>
        <end position="341"/>
    </location>
</feature>
<protein>
    <recommendedName>
        <fullName evidence="1">JmjC domain-containing protein</fullName>
    </recommendedName>
</protein>
<reference evidence="2 3" key="1">
    <citation type="journal article" date="2013" name="Fungal Biol.">
        <title>Analysis of microsatellite markers in the genome of the plant pathogen Ceratocystis fimbriata.</title>
        <authorList>
            <person name="Simpson M.C."/>
            <person name="Wilken P.M."/>
            <person name="Coetzee M.P."/>
            <person name="Wingfield M.J."/>
            <person name="Wingfield B.D."/>
        </authorList>
    </citation>
    <scope>NUCLEOTIDE SEQUENCE [LARGE SCALE GENOMIC DNA]</scope>
    <source>
        <strain evidence="2 3">CBS 114723</strain>
    </source>
</reference>
<proteinExistence type="predicted"/>
<dbReference type="Proteomes" id="UP000222788">
    <property type="component" value="Unassembled WGS sequence"/>
</dbReference>
<dbReference type="PROSITE" id="PS51184">
    <property type="entry name" value="JMJC"/>
    <property type="match status" value="1"/>
</dbReference>
<dbReference type="OrthoDB" id="263283at2759"/>
<dbReference type="InterPro" id="IPR003347">
    <property type="entry name" value="JmjC_dom"/>
</dbReference>
<reference evidence="2 3" key="2">
    <citation type="journal article" date="2013" name="IMA Fungus">
        <title>IMA Genome-F 1: Ceratocystis fimbriata: Draft nuclear genome sequence for the plant pathogen, Ceratocystis fimbriata.</title>
        <authorList>
            <person name="Wilken P.M."/>
            <person name="Steenkamp E.T."/>
            <person name="Wingfield M.J."/>
            <person name="de Beer Z.W."/>
            <person name="Wingfield B.D."/>
        </authorList>
    </citation>
    <scope>NUCLEOTIDE SEQUENCE [LARGE SCALE GENOMIC DNA]</scope>
    <source>
        <strain evidence="2 3">CBS 114723</strain>
    </source>
</reference>
<evidence type="ECO:0000313" key="2">
    <source>
        <dbReference type="EMBL" id="PHH51008.1"/>
    </source>
</evidence>
<sequence length="341" mass="38412">MSRVNPTSRLTTKALIAWSTHIKWPQHRPFHSGPQPVPMAGSLDSLSVADFQHITKNLSQPVIFEGPLTNAASLPAMKNWFDGRGLNKQYFQDVHDTEVVYELMGPRPALDGSTKPSAFYSSPEFLRAMSKTPEWTHGRQDLAPQFFSFSGPLSLFIAALDSNISPSCDAPVTKLYIAQNSLSSLPAVLQKDLPTPSLITNSGKGDVYGTSIWLGLEETYTPLHRDPNPNILFQMHGSKLLRLTTADIGEKLFHRVQATLGQQGSSRFRTQDMMQGPERDMLDHEVWREAGGDFMEARLSPGSALFIPYGWWHSVRSSHQDGRLNASVNWWFRYRQFRQRL</sequence>